<evidence type="ECO:0000256" key="8">
    <source>
        <dbReference type="HAMAP-Rule" id="MF_03189"/>
    </source>
</evidence>
<evidence type="ECO:0000256" key="1">
    <source>
        <dbReference type="ARBA" id="ARBA00001946"/>
    </source>
</evidence>
<evidence type="ECO:0000256" key="3">
    <source>
        <dbReference type="ARBA" id="ARBA00005985"/>
    </source>
</evidence>
<dbReference type="GO" id="GO:0005743">
    <property type="term" value="C:mitochondrial inner membrane"/>
    <property type="evidence" value="ECO:0007669"/>
    <property type="project" value="UniProtKB-SubCell"/>
</dbReference>
<comment type="function">
    <text evidence="8">Catalyzes the prenylation of para-hydroxybenzoate (PHB) with an all-trans polyprenyl group. Mediates the second step in the final reaction sequence of coenzyme Q (CoQ) biosynthesis, which is the condensation of the polyisoprenoid side chain with PHB, generating the first membrane-bound Q intermediate.</text>
</comment>
<comment type="similarity">
    <text evidence="3 8">Belongs to the UbiA prenyltransferase family.</text>
</comment>
<dbReference type="InterPro" id="IPR000537">
    <property type="entry name" value="UbiA_prenyltransferase"/>
</dbReference>
<comment type="caution">
    <text evidence="9">The sequence shown here is derived from an EMBL/GenBank/DDBJ whole genome shotgun (WGS) entry which is preliminary data.</text>
</comment>
<dbReference type="CDD" id="cd13959">
    <property type="entry name" value="PT_UbiA_COQ2"/>
    <property type="match status" value="1"/>
</dbReference>
<dbReference type="EMBL" id="JANCYU010000022">
    <property type="protein sequence ID" value="KAK4524299.1"/>
    <property type="molecule type" value="Genomic_DNA"/>
</dbReference>
<keyword evidence="8" id="KW-0414">Isoprene biosynthesis</keyword>
<dbReference type="InterPro" id="IPR039653">
    <property type="entry name" value="Prenyltransferase"/>
</dbReference>
<evidence type="ECO:0000256" key="2">
    <source>
        <dbReference type="ARBA" id="ARBA00004141"/>
    </source>
</evidence>
<comment type="subcellular location">
    <subcellularLocation>
        <location evidence="2">Membrane</location>
        <topology evidence="2">Multi-pass membrane protein</topology>
    </subcellularLocation>
    <subcellularLocation>
        <location evidence="8">Mitochondrion inner membrane</location>
        <topology evidence="8">Multi-pass membrane protein</topology>
        <orientation evidence="8">Matrix side</orientation>
    </subcellularLocation>
</comment>
<organism evidence="9 10">
    <name type="scientific">Galdieria yellowstonensis</name>
    <dbReference type="NCBI Taxonomy" id="3028027"/>
    <lineage>
        <taxon>Eukaryota</taxon>
        <taxon>Rhodophyta</taxon>
        <taxon>Bangiophyceae</taxon>
        <taxon>Galdieriales</taxon>
        <taxon>Galdieriaceae</taxon>
        <taxon>Galdieria</taxon>
    </lineage>
</organism>
<dbReference type="PANTHER" id="PTHR11048:SF28">
    <property type="entry name" value="4-HYDROXYBENZOATE POLYPRENYLTRANSFERASE, MITOCHONDRIAL"/>
    <property type="match status" value="1"/>
</dbReference>
<feature type="transmembrane region" description="Helical" evidence="8">
    <location>
        <begin position="285"/>
        <end position="304"/>
    </location>
</feature>
<comment type="catalytic activity">
    <reaction evidence="8">
        <text>an all-trans-polyprenyl diphosphate + 4-hydroxybenzoate = a 4-hydroxy-3-(all-trans-polyprenyl)benzoate + diphosphate</text>
        <dbReference type="Rhea" id="RHEA:44504"/>
        <dbReference type="Rhea" id="RHEA-COMP:9514"/>
        <dbReference type="Rhea" id="RHEA-COMP:9564"/>
        <dbReference type="ChEBI" id="CHEBI:17879"/>
        <dbReference type="ChEBI" id="CHEBI:33019"/>
        <dbReference type="ChEBI" id="CHEBI:58914"/>
        <dbReference type="ChEBI" id="CHEBI:78396"/>
        <dbReference type="EC" id="2.5.1.39"/>
    </reaction>
</comment>
<keyword evidence="8" id="KW-0831">Ubiquinone biosynthesis</keyword>
<dbReference type="FunFam" id="1.20.120.1780:FF:000001">
    <property type="entry name" value="4-hydroxybenzoate octaprenyltransferase"/>
    <property type="match status" value="1"/>
</dbReference>
<comment type="pathway">
    <text evidence="8">Cofactor biosynthesis; ubiquinone biosynthesis.</text>
</comment>
<dbReference type="Proteomes" id="UP001300502">
    <property type="component" value="Unassembled WGS sequence"/>
</dbReference>
<dbReference type="GO" id="GO:0008412">
    <property type="term" value="F:4-hydroxybenzoate polyprenyltransferase activity"/>
    <property type="evidence" value="ECO:0007669"/>
    <property type="project" value="UniProtKB-EC"/>
</dbReference>
<proteinExistence type="inferred from homology"/>
<evidence type="ECO:0000313" key="9">
    <source>
        <dbReference type="EMBL" id="KAK4524299.1"/>
    </source>
</evidence>
<keyword evidence="5 8" id="KW-0812">Transmembrane</keyword>
<accession>A0AAV9IAN5</accession>
<dbReference type="Gene3D" id="1.10.357.140">
    <property type="entry name" value="UbiA prenyltransferase"/>
    <property type="match status" value="1"/>
</dbReference>
<dbReference type="FunFam" id="1.10.357.140:FF:000003">
    <property type="entry name" value="4-hydroxybenzoate polyprenyltransferase, mitochondrial"/>
    <property type="match status" value="1"/>
</dbReference>
<evidence type="ECO:0000256" key="4">
    <source>
        <dbReference type="ARBA" id="ARBA00022679"/>
    </source>
</evidence>
<dbReference type="PANTHER" id="PTHR11048">
    <property type="entry name" value="PRENYLTRANSFERASES"/>
    <property type="match status" value="1"/>
</dbReference>
<keyword evidence="8" id="KW-0999">Mitochondrion inner membrane</keyword>
<feature type="transmembrane region" description="Helical" evidence="8">
    <location>
        <begin position="162"/>
        <end position="182"/>
    </location>
</feature>
<sequence>MNAVRLFHKALWKTCKPQKRLDSPILLHTANIQKGPWKRIDIAESLTSPNVNHRSIHNSTLGKQVSSFFKNISFQSFRENPYVKLARLDKPIGTWLLYLPCTWSISLAAEPGHIPDLGLLSLFGVGAVLLRGAGCTINDMWDSRLDKLVERSKTRPLASGQLTRRQALVFVGAQLLGGLPILLSLNTYSQILGASSLCLVTLYPLAKRVTFWPQLVLGLTFNWGALLGWAAVKGSLGAPALCLYSAGVAWTLIYDTIYAHQDKLDDKKVGIRSTALYFGEKTNSWLLFFSGVHITSLLATGYLVGQTAPYYASVIVASFHLWRQIVGTNYNVPEECAKTFRSNRNYGLIIFMGICVGNLFRKETDSVNNISK</sequence>
<dbReference type="PROSITE" id="PS00943">
    <property type="entry name" value="UBIA"/>
    <property type="match status" value="1"/>
</dbReference>
<evidence type="ECO:0000256" key="5">
    <source>
        <dbReference type="ARBA" id="ARBA00022692"/>
    </source>
</evidence>
<dbReference type="NCBIfam" id="TIGR01474">
    <property type="entry name" value="ubiA_proteo"/>
    <property type="match status" value="1"/>
</dbReference>
<dbReference type="AlphaFoldDB" id="A0AAV9IAN5"/>
<evidence type="ECO:0000256" key="6">
    <source>
        <dbReference type="ARBA" id="ARBA00022989"/>
    </source>
</evidence>
<keyword evidence="6 8" id="KW-1133">Transmembrane helix</keyword>
<dbReference type="Pfam" id="PF01040">
    <property type="entry name" value="UbiA"/>
    <property type="match status" value="1"/>
</dbReference>
<gene>
    <name evidence="9" type="ORF">GAYE_SCF02G2198</name>
</gene>
<protein>
    <recommendedName>
        <fullName evidence="8">4-hydroxybenzoate polyprenyltransferase, mitochondrial</fullName>
        <shortName evidence="8">4-HB polyprenyltransferase</shortName>
        <ecNumber evidence="8">2.5.1.39</ecNumber>
    </recommendedName>
    <alternativeName>
        <fullName evidence="8">Para-hydroxybenzoate--polyprenyltransferase</fullName>
        <shortName evidence="8">PHB:PPT</shortName>
        <shortName evidence="8">PHB:polyprenyltransferase</shortName>
    </alternativeName>
</protein>
<dbReference type="InterPro" id="IPR044878">
    <property type="entry name" value="UbiA_sf"/>
</dbReference>
<dbReference type="EC" id="2.5.1.39" evidence="8"/>
<dbReference type="Gene3D" id="1.20.120.1780">
    <property type="entry name" value="UbiA prenyltransferase"/>
    <property type="match status" value="1"/>
</dbReference>
<dbReference type="GO" id="GO:0006744">
    <property type="term" value="P:ubiquinone biosynthetic process"/>
    <property type="evidence" value="ECO:0007669"/>
    <property type="project" value="UniProtKB-UniRule"/>
</dbReference>
<keyword evidence="4 8" id="KW-0808">Transferase</keyword>
<feature type="transmembrane region" description="Helical" evidence="8">
    <location>
        <begin position="238"/>
        <end position="258"/>
    </location>
</feature>
<dbReference type="InterPro" id="IPR006370">
    <property type="entry name" value="HB_polyprenyltransferase-like"/>
</dbReference>
<dbReference type="HAMAP" id="MF_01635">
    <property type="entry name" value="UbiA"/>
    <property type="match status" value="1"/>
</dbReference>
<evidence type="ECO:0000256" key="7">
    <source>
        <dbReference type="ARBA" id="ARBA00023136"/>
    </source>
</evidence>
<name>A0AAV9IAN5_9RHOD</name>
<evidence type="ECO:0000313" key="10">
    <source>
        <dbReference type="Proteomes" id="UP001300502"/>
    </source>
</evidence>
<keyword evidence="10" id="KW-1185">Reference proteome</keyword>
<comment type="cofactor">
    <cofactor evidence="1 8">
        <name>Mg(2+)</name>
        <dbReference type="ChEBI" id="CHEBI:18420"/>
    </cofactor>
</comment>
<reference evidence="9 10" key="1">
    <citation type="submission" date="2022-07" db="EMBL/GenBank/DDBJ databases">
        <title>Genome-wide signatures of adaptation to extreme environments.</title>
        <authorList>
            <person name="Cho C.H."/>
            <person name="Yoon H.S."/>
        </authorList>
    </citation>
    <scope>NUCLEOTIDE SEQUENCE [LARGE SCALE GENOMIC DNA]</scope>
    <source>
        <strain evidence="9 10">108.79 E11</strain>
    </source>
</reference>
<keyword evidence="8" id="KW-0496">Mitochondrion</keyword>
<keyword evidence="7 8" id="KW-0472">Membrane</keyword>
<dbReference type="InterPro" id="IPR030470">
    <property type="entry name" value="UbiA_prenylTrfase_CS"/>
</dbReference>
<dbReference type="GO" id="GO:0008299">
    <property type="term" value="P:isoprenoid biosynthetic process"/>
    <property type="evidence" value="ECO:0007669"/>
    <property type="project" value="UniProtKB-UniRule"/>
</dbReference>
<feature type="transmembrane region" description="Helical" evidence="8">
    <location>
        <begin position="215"/>
        <end position="232"/>
    </location>
</feature>